<comment type="caution">
    <text evidence="1">The sequence shown here is derived from an EMBL/GenBank/DDBJ whole genome shotgun (WGS) entry which is preliminary data.</text>
</comment>
<dbReference type="AlphaFoldDB" id="A0A369NEY9"/>
<sequence length="95" mass="10271">MAVTMGKGEFKAYMCNVIDHMDEGGEGYRRFSELFLTAMGAIDAAGNLTEEYKRSPYWAGGDDGSPLRPSVQAELMAKLSPDVRAAVMDMEGANA</sequence>
<reference evidence="1 2" key="1">
    <citation type="journal article" date="2018" name="Elife">
        <title>Discovery and characterization of a prevalent human gut bacterial enzyme sufficient for the inactivation of a family of plant toxins.</title>
        <authorList>
            <person name="Koppel N."/>
            <person name="Bisanz J.E."/>
            <person name="Pandelia M.E."/>
            <person name="Turnbaugh P.J."/>
            <person name="Balskus E.P."/>
        </authorList>
    </citation>
    <scope>NUCLEOTIDE SEQUENCE [LARGE SCALE GENOMIC DNA]</scope>
    <source>
        <strain evidence="1 2">FAA1-1-60AUCSF</strain>
    </source>
</reference>
<dbReference type="EMBL" id="PPTY01000001">
    <property type="protein sequence ID" value="RDB89050.1"/>
    <property type="molecule type" value="Genomic_DNA"/>
</dbReference>
<proteinExistence type="predicted"/>
<evidence type="ECO:0000313" key="1">
    <source>
        <dbReference type="EMBL" id="RDB89050.1"/>
    </source>
</evidence>
<accession>A0A369NEY9</accession>
<protein>
    <submittedName>
        <fullName evidence="1">Uncharacterized protein</fullName>
    </submittedName>
</protein>
<dbReference type="RefSeq" id="WP_035585325.1">
    <property type="nucleotide sequence ID" value="NZ_JAKNGC010000001.1"/>
</dbReference>
<organism evidence="1 2">
    <name type="scientific">Eggerthella lenta</name>
    <name type="common">Eubacterium lentum</name>
    <dbReference type="NCBI Taxonomy" id="84112"/>
    <lineage>
        <taxon>Bacteria</taxon>
        <taxon>Bacillati</taxon>
        <taxon>Actinomycetota</taxon>
        <taxon>Coriobacteriia</taxon>
        <taxon>Eggerthellales</taxon>
        <taxon>Eggerthellaceae</taxon>
        <taxon>Eggerthella</taxon>
    </lineage>
</organism>
<name>A0A369NEY9_EGGLN</name>
<evidence type="ECO:0000313" key="2">
    <source>
        <dbReference type="Proteomes" id="UP000253857"/>
    </source>
</evidence>
<dbReference type="Proteomes" id="UP000253857">
    <property type="component" value="Unassembled WGS sequence"/>
</dbReference>
<gene>
    <name evidence="1" type="ORF">C1871_00855</name>
</gene>